<dbReference type="Pfam" id="PF00675">
    <property type="entry name" value="Peptidase_M16"/>
    <property type="match status" value="1"/>
</dbReference>
<feature type="chain" id="PRO_5012595440" evidence="1">
    <location>
        <begin position="19"/>
        <end position="431"/>
    </location>
</feature>
<proteinExistence type="predicted"/>
<dbReference type="GO" id="GO:0046872">
    <property type="term" value="F:metal ion binding"/>
    <property type="evidence" value="ECO:0007669"/>
    <property type="project" value="InterPro"/>
</dbReference>
<name>A0A1V3A1S0_9GAMM</name>
<feature type="signal peptide" evidence="1">
    <location>
        <begin position="1"/>
        <end position="18"/>
    </location>
</feature>
<dbReference type="OrthoDB" id="9811314at2"/>
<protein>
    <submittedName>
        <fullName evidence="4">Peptidase M16</fullName>
    </submittedName>
</protein>
<dbReference type="Pfam" id="PF05193">
    <property type="entry name" value="Peptidase_M16_C"/>
    <property type="match status" value="1"/>
</dbReference>
<gene>
    <name evidence="4" type="ORF">B1A74_01330</name>
</gene>
<keyword evidence="5" id="KW-1185">Reference proteome</keyword>
<feature type="domain" description="Peptidase M16 N-terminal" evidence="2">
    <location>
        <begin position="32"/>
        <end position="174"/>
    </location>
</feature>
<dbReference type="SUPFAM" id="SSF63411">
    <property type="entry name" value="LuxS/MPP-like metallohydrolase"/>
    <property type="match status" value="2"/>
</dbReference>
<dbReference type="Proteomes" id="UP000189177">
    <property type="component" value="Unassembled WGS sequence"/>
</dbReference>
<dbReference type="PANTHER" id="PTHR11851:SF224">
    <property type="entry name" value="PROCESSING PROTEASE"/>
    <property type="match status" value="1"/>
</dbReference>
<dbReference type="EMBL" id="MUZR01000004">
    <property type="protein sequence ID" value="OOC11327.1"/>
    <property type="molecule type" value="Genomic_DNA"/>
</dbReference>
<dbReference type="AlphaFoldDB" id="A0A1V3A1S0"/>
<evidence type="ECO:0000259" key="2">
    <source>
        <dbReference type="Pfam" id="PF00675"/>
    </source>
</evidence>
<dbReference type="InterPro" id="IPR007863">
    <property type="entry name" value="Peptidase_M16_C"/>
</dbReference>
<dbReference type="STRING" id="252474.B1A74_01330"/>
<dbReference type="PANTHER" id="PTHR11851">
    <property type="entry name" value="METALLOPROTEASE"/>
    <property type="match status" value="1"/>
</dbReference>
<accession>A0A1V3A1S0</accession>
<keyword evidence="1" id="KW-0732">Signal</keyword>
<comment type="caution">
    <text evidence="4">The sequence shown here is derived from an EMBL/GenBank/DDBJ whole genome shotgun (WGS) entry which is preliminary data.</text>
</comment>
<feature type="domain" description="Peptidase M16 C-terminal" evidence="3">
    <location>
        <begin position="186"/>
        <end position="361"/>
    </location>
</feature>
<evidence type="ECO:0000313" key="5">
    <source>
        <dbReference type="Proteomes" id="UP000189177"/>
    </source>
</evidence>
<dbReference type="InterPro" id="IPR050361">
    <property type="entry name" value="MPP/UQCRC_Complex"/>
</dbReference>
<evidence type="ECO:0000313" key="4">
    <source>
        <dbReference type="EMBL" id="OOC11327.1"/>
    </source>
</evidence>
<dbReference type="InterPro" id="IPR011249">
    <property type="entry name" value="Metalloenz_LuxS/M16"/>
</dbReference>
<evidence type="ECO:0000256" key="1">
    <source>
        <dbReference type="SAM" id="SignalP"/>
    </source>
</evidence>
<dbReference type="InterPro" id="IPR011765">
    <property type="entry name" value="Pept_M16_N"/>
</dbReference>
<organism evidence="4 5">
    <name type="scientific">Thioalkalivibrio halophilus</name>
    <dbReference type="NCBI Taxonomy" id="252474"/>
    <lineage>
        <taxon>Bacteria</taxon>
        <taxon>Pseudomonadati</taxon>
        <taxon>Pseudomonadota</taxon>
        <taxon>Gammaproteobacteria</taxon>
        <taxon>Chromatiales</taxon>
        <taxon>Ectothiorhodospiraceae</taxon>
        <taxon>Thioalkalivibrio</taxon>
    </lineage>
</organism>
<sequence length="431" mass="47001">MRWTGVVLAALCAAPAAAMEIDRWETDEGLQVLFVEAPELPMVDLRLTFDAGAARDGELPGLARMTSRSLRHGTTAMDADALAERFESVGARFSTSSQRDMAVVSLRSLTETDWLDTAMETLTTVLAEPAFPEDDFDRARRQALLGLQRERQEPGSVAARRFHELVYADHPYANWPAGDRESLEALSPEDARGFFERYYTARNGVLAITGGVDRRQAEALAARVSQALRPGKPAEPLPPVPPLEGAVTEHVPFPSEQAHIRIGAPALRRGDDAYYPLTLGNHVLGGGGFTSRLFRELRSERGLAYSVSSGFGSRAAEGPFNVSMQTGTEQTAEAVEALHEQIRRWHAEGVEPAELEASRANVVNGFPLRLASSSGIVSHLALIGFYDLGSDYLTHYPARMEAVTLDDVQRAIRERVDPQALVTVIVGGEEP</sequence>
<dbReference type="Gene3D" id="3.30.830.10">
    <property type="entry name" value="Metalloenzyme, LuxS/M16 peptidase-like"/>
    <property type="match status" value="2"/>
</dbReference>
<evidence type="ECO:0000259" key="3">
    <source>
        <dbReference type="Pfam" id="PF05193"/>
    </source>
</evidence>
<reference evidence="4 5" key="1">
    <citation type="submission" date="2017-02" db="EMBL/GenBank/DDBJ databases">
        <title>Genomic diversity within the haloalkaliphilic genus Thioalkalivibrio.</title>
        <authorList>
            <person name="Ahn A.-C."/>
            <person name="Meier-Kolthoff J."/>
            <person name="Overmars L."/>
            <person name="Richter M."/>
            <person name="Woyke T."/>
            <person name="Sorokin D.Y."/>
            <person name="Muyzer G."/>
        </authorList>
    </citation>
    <scope>NUCLEOTIDE SEQUENCE [LARGE SCALE GENOMIC DNA]</scope>
    <source>
        <strain evidence="4 5">HL17</strain>
    </source>
</reference>